<evidence type="ECO:0000256" key="10">
    <source>
        <dbReference type="ARBA" id="ARBA00023278"/>
    </source>
</evidence>
<feature type="domain" description="PAS" evidence="12">
    <location>
        <begin position="93"/>
        <end position="155"/>
    </location>
</feature>
<keyword evidence="7" id="KW-0010">Activator</keyword>
<dbReference type="InterPro" id="IPR001610">
    <property type="entry name" value="PAC"/>
</dbReference>
<feature type="region of interest" description="Disordered" evidence="11">
    <location>
        <begin position="646"/>
        <end position="670"/>
    </location>
</feature>
<feature type="domain" description="PAS" evidence="12">
    <location>
        <begin position="226"/>
        <end position="262"/>
    </location>
</feature>
<dbReference type="InterPro" id="IPR011598">
    <property type="entry name" value="bHLH_dom"/>
</dbReference>
<dbReference type="FunFam" id="3.30.450.20:FF:000015">
    <property type="entry name" value="Hypoxia-inducible factor 1-alpha isoform 1"/>
    <property type="match status" value="1"/>
</dbReference>
<dbReference type="NCBIfam" id="TIGR00229">
    <property type="entry name" value="sensory_box"/>
    <property type="match status" value="1"/>
</dbReference>
<keyword evidence="3" id="KW-0677">Repeat</keyword>
<reference evidence="14" key="1">
    <citation type="submission" date="2018-07" db="EMBL/GenBank/DDBJ databases">
        <title>Comparative genomics of catfishes provides insights into carnivory and benthic adaptation.</title>
        <authorList>
            <person name="Zhang Y."/>
            <person name="Wang D."/>
            <person name="Peng Z."/>
            <person name="Zheng S."/>
            <person name="Shao F."/>
            <person name="Tao W."/>
        </authorList>
    </citation>
    <scope>NUCLEOTIDE SEQUENCE</scope>
    <source>
        <strain evidence="14">Chongqing</strain>
    </source>
</reference>
<evidence type="ECO:0000256" key="9">
    <source>
        <dbReference type="ARBA" id="ARBA00023242"/>
    </source>
</evidence>
<evidence type="ECO:0000256" key="3">
    <source>
        <dbReference type="ARBA" id="ARBA00022737"/>
    </source>
</evidence>
<dbReference type="PANTHER" id="PTHR23043">
    <property type="entry name" value="HYPOXIA-INDUCIBLE FACTOR 1 ALPHA"/>
    <property type="match status" value="1"/>
</dbReference>
<evidence type="ECO:0000259" key="12">
    <source>
        <dbReference type="PROSITE" id="PS50112"/>
    </source>
</evidence>
<dbReference type="Pfam" id="PF23171">
    <property type="entry name" value="bHLH_HIF1A"/>
    <property type="match status" value="1"/>
</dbReference>
<evidence type="ECO:0000256" key="5">
    <source>
        <dbReference type="ARBA" id="ARBA00023015"/>
    </source>
</evidence>
<dbReference type="Proteomes" id="UP001205998">
    <property type="component" value="Unassembled WGS sequence"/>
</dbReference>
<dbReference type="InterPro" id="IPR036638">
    <property type="entry name" value="HLH_DNA-bd_sf"/>
</dbReference>
<sequence>RMCLECRKARSRVAAQSRREKESQLFRELEALLPLASYEADQLDKASIIRVTISYLHLRALLDIPDSTAEESVMHPISETQGELTEPIEKWFLETLEGFLLLMSLSGKIIFITKDVVSHIGIKQMDLIGRSLFDFIHPSDHKEIKEILTRIIGREDQEKCEVFFRIKGAVKNMLTPWQVIHCTGNKKLSSFQGTSYLLLLCRSLPVQKIIEMEAHLNFKTFLSIHEPDMKFTYCHSGVLELTGFSDIELYGQSVYQYYHPSDCQHIFKAHLCLFSKGQVYTGKYRLLQKHGGYVWVETDATVVYDVRTGKPERIVCINYILSEVEFPDVVLSLEQTQCLLNSLHPPNTTGTHNKTNQVTSTTTGERTSFVASLCESGKLYYNRQTNSYTEILQRTALCGSFSDDVYDLDLESLAPYIPTHEEDFHLTPYLDGVAHDSVLSRHPHFLSETWLTLDQKLHTDSEAVCFHRYVSDRSCLQMCRSYPLFFFFLQHSCACSSLCRLNKNPMLISSSQCQDIAHTVNTKQERLKSQISVPERKTNHWTDVSQHLTKMSSENFEPVHLAYKYAELSWCPQGSSVQDSNHSTEETPSVFISLPVLSGSKAAASPELTMGSSSRMVVEAVANFTKQKIKMINAFQKLTVLQPTLSSMSESEPPAPSRSASCSKSCPNCT</sequence>
<dbReference type="Gene3D" id="4.10.280.10">
    <property type="entry name" value="Helix-loop-helix DNA-binding domain"/>
    <property type="match status" value="1"/>
</dbReference>
<dbReference type="SUPFAM" id="SSF47459">
    <property type="entry name" value="HLH, helix-loop-helix DNA-binding domain"/>
    <property type="match status" value="1"/>
</dbReference>
<dbReference type="GO" id="GO:0000981">
    <property type="term" value="F:DNA-binding transcription factor activity, RNA polymerase II-specific"/>
    <property type="evidence" value="ECO:0007669"/>
    <property type="project" value="TreeGrafter"/>
</dbReference>
<keyword evidence="4" id="KW-0832">Ubl conjugation</keyword>
<dbReference type="InterPro" id="IPR035965">
    <property type="entry name" value="PAS-like_dom_sf"/>
</dbReference>
<dbReference type="Gene3D" id="3.30.450.20">
    <property type="entry name" value="PAS domain"/>
    <property type="match status" value="2"/>
</dbReference>
<evidence type="ECO:0000256" key="4">
    <source>
        <dbReference type="ARBA" id="ARBA00022843"/>
    </source>
</evidence>
<dbReference type="EMBL" id="MU551617">
    <property type="protein sequence ID" value="KAI5622319.1"/>
    <property type="molecule type" value="Genomic_DNA"/>
</dbReference>
<keyword evidence="8" id="KW-0804">Transcription</keyword>
<protein>
    <recommendedName>
        <fullName evidence="2">Hypoxia-inducible factor 1-alpha</fullName>
    </recommendedName>
</protein>
<dbReference type="PANTHER" id="PTHR23043:SF7">
    <property type="entry name" value="HYPOXIA-INDUCIBLE FACTOR 1-ALPHA"/>
    <property type="match status" value="1"/>
</dbReference>
<evidence type="ECO:0000256" key="11">
    <source>
        <dbReference type="SAM" id="MobiDB-lite"/>
    </source>
</evidence>
<evidence type="ECO:0000256" key="6">
    <source>
        <dbReference type="ARBA" id="ARBA00023125"/>
    </source>
</evidence>
<dbReference type="PROSITE" id="PS50888">
    <property type="entry name" value="BHLH"/>
    <property type="match status" value="1"/>
</dbReference>
<keyword evidence="9" id="KW-0539">Nucleus</keyword>
<dbReference type="CDD" id="cd00130">
    <property type="entry name" value="PAS"/>
    <property type="match status" value="2"/>
</dbReference>
<dbReference type="Pfam" id="PF08447">
    <property type="entry name" value="PAS_3"/>
    <property type="match status" value="1"/>
</dbReference>
<organism evidence="14 15">
    <name type="scientific">Silurus asotus</name>
    <name type="common">Amur catfish</name>
    <name type="synonym">Parasilurus asotus</name>
    <dbReference type="NCBI Taxonomy" id="30991"/>
    <lineage>
        <taxon>Eukaryota</taxon>
        <taxon>Metazoa</taxon>
        <taxon>Chordata</taxon>
        <taxon>Craniata</taxon>
        <taxon>Vertebrata</taxon>
        <taxon>Euteleostomi</taxon>
        <taxon>Actinopterygii</taxon>
        <taxon>Neopterygii</taxon>
        <taxon>Teleostei</taxon>
        <taxon>Ostariophysi</taxon>
        <taxon>Siluriformes</taxon>
        <taxon>Siluridae</taxon>
        <taxon>Silurus</taxon>
    </lineage>
</organism>
<dbReference type="GO" id="GO:0046983">
    <property type="term" value="F:protein dimerization activity"/>
    <property type="evidence" value="ECO:0007669"/>
    <property type="project" value="InterPro"/>
</dbReference>
<evidence type="ECO:0000313" key="14">
    <source>
        <dbReference type="EMBL" id="KAI5622319.1"/>
    </source>
</evidence>
<dbReference type="GO" id="GO:0005634">
    <property type="term" value="C:nucleus"/>
    <property type="evidence" value="ECO:0007669"/>
    <property type="project" value="UniProtKB-SubCell"/>
</dbReference>
<evidence type="ECO:0000256" key="8">
    <source>
        <dbReference type="ARBA" id="ARBA00023163"/>
    </source>
</evidence>
<name>A0AAD5FNI7_SILAS</name>
<proteinExistence type="predicted"/>
<gene>
    <name evidence="14" type="ORF">C0J50_17920</name>
</gene>
<dbReference type="InterPro" id="IPR000014">
    <property type="entry name" value="PAS"/>
</dbReference>
<keyword evidence="6" id="KW-0238">DNA-binding</keyword>
<dbReference type="PROSITE" id="PS50112">
    <property type="entry name" value="PAS"/>
    <property type="match status" value="2"/>
</dbReference>
<evidence type="ECO:0000313" key="15">
    <source>
        <dbReference type="Proteomes" id="UP001205998"/>
    </source>
</evidence>
<dbReference type="AlphaFoldDB" id="A0AAD5FNI7"/>
<dbReference type="SMART" id="SM00086">
    <property type="entry name" value="PAC"/>
    <property type="match status" value="1"/>
</dbReference>
<dbReference type="GO" id="GO:0000977">
    <property type="term" value="F:RNA polymerase II transcription regulatory region sequence-specific DNA binding"/>
    <property type="evidence" value="ECO:0007669"/>
    <property type="project" value="TreeGrafter"/>
</dbReference>
<evidence type="ECO:0000256" key="2">
    <source>
        <dbReference type="ARBA" id="ARBA00014446"/>
    </source>
</evidence>
<comment type="caution">
    <text evidence="14">The sequence shown here is derived from an EMBL/GenBank/DDBJ whole genome shotgun (WGS) entry which is preliminary data.</text>
</comment>
<accession>A0AAD5FNI7</accession>
<keyword evidence="10" id="KW-0379">Hydroxylation</keyword>
<comment type="subcellular location">
    <subcellularLocation>
        <location evidence="1">Nucleus</location>
    </subcellularLocation>
</comment>
<dbReference type="InterPro" id="IPR013655">
    <property type="entry name" value="PAS_fold_3"/>
</dbReference>
<dbReference type="SUPFAM" id="SSF55785">
    <property type="entry name" value="PYP-like sensor domain (PAS domain)"/>
    <property type="match status" value="2"/>
</dbReference>
<dbReference type="SMART" id="SM00091">
    <property type="entry name" value="PAS"/>
    <property type="match status" value="2"/>
</dbReference>
<evidence type="ECO:0000256" key="7">
    <source>
        <dbReference type="ARBA" id="ARBA00023159"/>
    </source>
</evidence>
<keyword evidence="15" id="KW-1185">Reference proteome</keyword>
<keyword evidence="5" id="KW-0805">Transcription regulation</keyword>
<dbReference type="InterPro" id="IPR021537">
    <property type="entry name" value="HIF_alpha-like"/>
</dbReference>
<feature type="non-terminal residue" evidence="14">
    <location>
        <position position="670"/>
    </location>
</feature>
<dbReference type="Pfam" id="PF11413">
    <property type="entry name" value="HIF-1"/>
    <property type="match status" value="1"/>
</dbReference>
<dbReference type="GO" id="GO:0048513">
    <property type="term" value="P:animal organ development"/>
    <property type="evidence" value="ECO:0007669"/>
    <property type="project" value="UniProtKB-ARBA"/>
</dbReference>
<evidence type="ECO:0000256" key="1">
    <source>
        <dbReference type="ARBA" id="ARBA00004123"/>
    </source>
</evidence>
<evidence type="ECO:0000259" key="13">
    <source>
        <dbReference type="PROSITE" id="PS50888"/>
    </source>
</evidence>
<feature type="domain" description="BHLH" evidence="13">
    <location>
        <begin position="6"/>
        <end position="59"/>
    </location>
</feature>
<dbReference type="GO" id="GO:0071456">
    <property type="term" value="P:cellular response to hypoxia"/>
    <property type="evidence" value="ECO:0007669"/>
    <property type="project" value="TreeGrafter"/>
</dbReference>
<feature type="non-terminal residue" evidence="14">
    <location>
        <position position="1"/>
    </location>
</feature>
<dbReference type="Pfam" id="PF14598">
    <property type="entry name" value="PAS_11"/>
    <property type="match status" value="1"/>
</dbReference>